<name>A0ABM9GDY4_9GAMM</name>
<evidence type="ECO:0008006" key="3">
    <source>
        <dbReference type="Google" id="ProtNLM"/>
    </source>
</evidence>
<evidence type="ECO:0000313" key="2">
    <source>
        <dbReference type="Proteomes" id="UP001152485"/>
    </source>
</evidence>
<comment type="caution">
    <text evidence="1">The sequence shown here is derived from an EMBL/GenBank/DDBJ whole genome shotgun (WGS) entry which is preliminary data.</text>
</comment>
<organism evidence="1 2">
    <name type="scientific">Pseudoalteromonas holothuriae</name>
    <dbReference type="NCBI Taxonomy" id="2963714"/>
    <lineage>
        <taxon>Bacteria</taxon>
        <taxon>Pseudomonadati</taxon>
        <taxon>Pseudomonadota</taxon>
        <taxon>Gammaproteobacteria</taxon>
        <taxon>Alteromonadales</taxon>
        <taxon>Pseudoalteromonadaceae</taxon>
        <taxon>Pseudoalteromonas</taxon>
    </lineage>
</organism>
<proteinExistence type="predicted"/>
<accession>A0ABM9GDY4</accession>
<dbReference type="InterPro" id="IPR051698">
    <property type="entry name" value="Transposase_11-like"/>
</dbReference>
<dbReference type="Proteomes" id="UP001152485">
    <property type="component" value="Unassembled WGS sequence"/>
</dbReference>
<evidence type="ECO:0000313" key="1">
    <source>
        <dbReference type="EMBL" id="CAH9051135.1"/>
    </source>
</evidence>
<dbReference type="PANTHER" id="PTHR30298:SF0">
    <property type="entry name" value="PROTEIN YBFL-RELATED"/>
    <property type="match status" value="1"/>
</dbReference>
<gene>
    <name evidence="1" type="ORF">PSECIP111951_00330</name>
</gene>
<dbReference type="EMBL" id="CAMAPD010000002">
    <property type="protein sequence ID" value="CAH9051135.1"/>
    <property type="molecule type" value="Genomic_DNA"/>
</dbReference>
<dbReference type="PANTHER" id="PTHR30298">
    <property type="entry name" value="H REPEAT-ASSOCIATED PREDICTED TRANSPOSASE"/>
    <property type="match status" value="1"/>
</dbReference>
<protein>
    <recommendedName>
        <fullName evidence="3">Transposase</fullName>
    </recommendedName>
</protein>
<reference evidence="1 2" key="1">
    <citation type="submission" date="2022-07" db="EMBL/GenBank/DDBJ databases">
        <authorList>
            <person name="Criscuolo A."/>
        </authorList>
    </citation>
    <scope>NUCLEOTIDE SEQUENCE [LARGE SCALE GENOMIC DNA]</scope>
    <source>
        <strain evidence="2">CIP 111951</strain>
    </source>
</reference>
<sequence length="62" mass="6993">MNEDNCQIYQDNGAENLAVLRQLALNMLRQEPSKLSIPKKQKKAWMKTEYLEAILTAGITAG</sequence>